<feature type="domain" description="VWFA" evidence="3">
    <location>
        <begin position="338"/>
        <end position="508"/>
    </location>
</feature>
<dbReference type="OrthoDB" id="3170630at2"/>
<dbReference type="CDD" id="cd00198">
    <property type="entry name" value="vWFA"/>
    <property type="match status" value="1"/>
</dbReference>
<dbReference type="RefSeq" id="WP_111872017.1">
    <property type="nucleotide sequence ID" value="NZ_QLYX01000023.1"/>
</dbReference>
<dbReference type="PROSITE" id="PS51257">
    <property type="entry name" value="PROKAR_LIPOPROTEIN"/>
    <property type="match status" value="1"/>
</dbReference>
<evidence type="ECO:0000256" key="1">
    <source>
        <dbReference type="SAM" id="MobiDB-lite"/>
    </source>
</evidence>
<dbReference type="EMBL" id="QLYX01000023">
    <property type="protein sequence ID" value="RAY10945.1"/>
    <property type="molecule type" value="Genomic_DNA"/>
</dbReference>
<dbReference type="Gene3D" id="3.40.50.410">
    <property type="entry name" value="von Willebrand factor, type A domain"/>
    <property type="match status" value="1"/>
</dbReference>
<reference evidence="4 5" key="1">
    <citation type="submission" date="2018-06" db="EMBL/GenBank/DDBJ databases">
        <title>Actinomadura craniellae sp. nov. isolated from marine sponge Craniella sp.</title>
        <authorList>
            <person name="Li L."/>
            <person name="Xu Q.H."/>
            <person name="Lin H.W."/>
            <person name="Lu Y.H."/>
        </authorList>
    </citation>
    <scope>NUCLEOTIDE SEQUENCE [LARGE SCALE GENOMIC DNA]</scope>
    <source>
        <strain evidence="4 5">LHW63021</strain>
    </source>
</reference>
<dbReference type="InterPro" id="IPR002035">
    <property type="entry name" value="VWF_A"/>
</dbReference>
<comment type="caution">
    <text evidence="4">The sequence shown here is derived from an EMBL/GenBank/DDBJ whole genome shotgun (WGS) entry which is preliminary data.</text>
</comment>
<feature type="signal peptide" evidence="2">
    <location>
        <begin position="1"/>
        <end position="20"/>
    </location>
</feature>
<dbReference type="SMART" id="SM00327">
    <property type="entry name" value="VWA"/>
    <property type="match status" value="1"/>
</dbReference>
<protein>
    <recommendedName>
        <fullName evidence="3">VWFA domain-containing protein</fullName>
    </recommendedName>
</protein>
<dbReference type="AlphaFoldDB" id="A0A365GVX8"/>
<dbReference type="SUPFAM" id="SSF53300">
    <property type="entry name" value="vWA-like"/>
    <property type="match status" value="1"/>
</dbReference>
<evidence type="ECO:0000259" key="3">
    <source>
        <dbReference type="PROSITE" id="PS50234"/>
    </source>
</evidence>
<gene>
    <name evidence="4" type="ORF">DPM19_32965</name>
</gene>
<organism evidence="4 5">
    <name type="scientific">Actinomadura craniellae</name>
    <dbReference type="NCBI Taxonomy" id="2231787"/>
    <lineage>
        <taxon>Bacteria</taxon>
        <taxon>Bacillati</taxon>
        <taxon>Actinomycetota</taxon>
        <taxon>Actinomycetes</taxon>
        <taxon>Streptosporangiales</taxon>
        <taxon>Thermomonosporaceae</taxon>
        <taxon>Actinomadura</taxon>
    </lineage>
</organism>
<feature type="region of interest" description="Disordered" evidence="1">
    <location>
        <begin position="291"/>
        <end position="312"/>
    </location>
</feature>
<evidence type="ECO:0000313" key="5">
    <source>
        <dbReference type="Proteomes" id="UP000251891"/>
    </source>
</evidence>
<feature type="chain" id="PRO_5039575517" description="VWFA domain-containing protein" evidence="2">
    <location>
        <begin position="21"/>
        <end position="530"/>
    </location>
</feature>
<dbReference type="Pfam" id="PF13519">
    <property type="entry name" value="VWA_2"/>
    <property type="match status" value="1"/>
</dbReference>
<dbReference type="PROSITE" id="PS50234">
    <property type="entry name" value="VWFA"/>
    <property type="match status" value="1"/>
</dbReference>
<dbReference type="SUPFAM" id="SSF53850">
    <property type="entry name" value="Periplasmic binding protein-like II"/>
    <property type="match status" value="1"/>
</dbReference>
<keyword evidence="2" id="KW-0732">Signal</keyword>
<dbReference type="InterPro" id="IPR036465">
    <property type="entry name" value="vWFA_dom_sf"/>
</dbReference>
<accession>A0A365GVX8</accession>
<proteinExistence type="predicted"/>
<keyword evidence="5" id="KW-1185">Reference proteome</keyword>
<sequence length="530" mass="57078">MRLRAALAALTLLAVTAACDVDLGEDETTLRVLAGSELADLRPILEQAEDEIGVEVELDFAGTLDGVQRVLDGKADGRYEAVWFSSDRYLTLHTGARAKLGTSVRTMRSPVVLGLRASVASQLGWDATPPTWAEIADAAGKGRFGYGMTSPAASNSGFSTLVAVTAALSGSGTALDAAAIRAQAPGLKRFFSAQRLTSGSSGWLSERLVDRNSAGAEVDGMFNYESELLALNASGRLPEQFTIIRPRDGVITADYPLTLLASAPAAARDAHARLTGYLRRPEVQRQIMSRTHRRPAVPEVRPEARFGESPPELPFPSRLDAVDTLVAAYYDEFRRPARTIYVLDVSGSMAGDRIAGLRSALTALTGADGSLAGRFQRFHNREEVTLMLFNSRPGRPVSYVIPERDPAAELARIRNYAGALRNPRGGTAIYDSLAAAYRVAGEQAARDPDRYTSIVLMSDGENTAGTRLAQFRLFHAGLPEGPRAVPVFAVLFGEARADEMAELARLTGGRTFDARSQSLATVFREIRGYQ</sequence>
<name>A0A365GVX8_9ACTN</name>
<evidence type="ECO:0000313" key="4">
    <source>
        <dbReference type="EMBL" id="RAY10945.1"/>
    </source>
</evidence>
<dbReference type="Pfam" id="PF13531">
    <property type="entry name" value="SBP_bac_11"/>
    <property type="match status" value="1"/>
</dbReference>
<evidence type="ECO:0000256" key="2">
    <source>
        <dbReference type="SAM" id="SignalP"/>
    </source>
</evidence>
<dbReference type="Proteomes" id="UP000251891">
    <property type="component" value="Unassembled WGS sequence"/>
</dbReference>